<keyword evidence="10" id="KW-0718">Serine biosynthesis</keyword>
<comment type="catalytic activity">
    <reaction evidence="13">
        <text>O-phospho-D-serine + H2O = D-serine + phosphate</text>
        <dbReference type="Rhea" id="RHEA:24873"/>
        <dbReference type="ChEBI" id="CHEBI:15377"/>
        <dbReference type="ChEBI" id="CHEBI:35247"/>
        <dbReference type="ChEBI" id="CHEBI:43474"/>
        <dbReference type="ChEBI" id="CHEBI:58680"/>
        <dbReference type="EC" id="3.1.3.3"/>
    </reaction>
</comment>
<dbReference type="GO" id="GO:0005737">
    <property type="term" value="C:cytoplasm"/>
    <property type="evidence" value="ECO:0007669"/>
    <property type="project" value="TreeGrafter"/>
</dbReference>
<dbReference type="CDD" id="cd04871">
    <property type="entry name" value="ACT_PSP_2"/>
    <property type="match status" value="1"/>
</dbReference>
<dbReference type="GO" id="GO:0000287">
    <property type="term" value="F:magnesium ion binding"/>
    <property type="evidence" value="ECO:0007669"/>
    <property type="project" value="TreeGrafter"/>
</dbReference>
<dbReference type="EMBL" id="CP063849">
    <property type="protein sequence ID" value="QOY88305.1"/>
    <property type="molecule type" value="Genomic_DNA"/>
</dbReference>
<comment type="pathway">
    <text evidence="2">Amino-acid biosynthesis; L-serine biosynthesis; L-serine from 3-phospho-D-glycerate: step 3/3.</text>
</comment>
<evidence type="ECO:0000256" key="6">
    <source>
        <dbReference type="ARBA" id="ARBA00022605"/>
    </source>
</evidence>
<dbReference type="RefSeq" id="WP_194449968.1">
    <property type="nucleotide sequence ID" value="NZ_CP063849.1"/>
</dbReference>
<dbReference type="NCBIfam" id="TIGR01488">
    <property type="entry name" value="HAD-SF-IB"/>
    <property type="match status" value="1"/>
</dbReference>
<evidence type="ECO:0000313" key="17">
    <source>
        <dbReference type="Proteomes" id="UP000593892"/>
    </source>
</evidence>
<dbReference type="Gene3D" id="3.40.50.1000">
    <property type="entry name" value="HAD superfamily/HAD-like"/>
    <property type="match status" value="1"/>
</dbReference>
<protein>
    <recommendedName>
        <fullName evidence="5">Phosphoserine phosphatase</fullName>
        <ecNumber evidence="4">3.1.3.3</ecNumber>
    </recommendedName>
    <alternativeName>
        <fullName evidence="11">O-phosphoserine phosphohydrolase</fullName>
    </alternativeName>
</protein>
<keyword evidence="7" id="KW-0479">Metal-binding</keyword>
<dbReference type="PANTHER" id="PTHR43344:SF2">
    <property type="entry name" value="PHOSPHOSERINE PHOSPHATASE"/>
    <property type="match status" value="1"/>
</dbReference>
<dbReference type="SFLD" id="SFLDS00003">
    <property type="entry name" value="Haloacid_Dehalogenase"/>
    <property type="match status" value="1"/>
</dbReference>
<comment type="catalytic activity">
    <reaction evidence="12">
        <text>O-phospho-L-serine + H2O = L-serine + phosphate</text>
        <dbReference type="Rhea" id="RHEA:21208"/>
        <dbReference type="ChEBI" id="CHEBI:15377"/>
        <dbReference type="ChEBI" id="CHEBI:33384"/>
        <dbReference type="ChEBI" id="CHEBI:43474"/>
        <dbReference type="ChEBI" id="CHEBI:57524"/>
        <dbReference type="EC" id="3.1.3.3"/>
    </reaction>
</comment>
<feature type="domain" description="ACT" evidence="15">
    <location>
        <begin position="11"/>
        <end position="84"/>
    </location>
</feature>
<evidence type="ECO:0000313" key="16">
    <source>
        <dbReference type="EMBL" id="QOY88305.1"/>
    </source>
</evidence>
<dbReference type="SFLD" id="SFLDG01137">
    <property type="entry name" value="C1.6.1:_Phosphoserine_Phosphat"/>
    <property type="match status" value="1"/>
</dbReference>
<proteinExistence type="inferred from homology"/>
<keyword evidence="17" id="KW-1185">Reference proteome</keyword>
<comment type="cofactor">
    <cofactor evidence="1">
        <name>Mg(2+)</name>
        <dbReference type="ChEBI" id="CHEBI:18420"/>
    </cofactor>
</comment>
<dbReference type="KEGG" id="pfer:IRI77_37175"/>
<evidence type="ECO:0000256" key="12">
    <source>
        <dbReference type="ARBA" id="ARBA00048138"/>
    </source>
</evidence>
<dbReference type="GO" id="GO:0006564">
    <property type="term" value="P:L-serine biosynthetic process"/>
    <property type="evidence" value="ECO:0007669"/>
    <property type="project" value="UniProtKB-KW"/>
</dbReference>
<evidence type="ECO:0000256" key="13">
    <source>
        <dbReference type="ARBA" id="ARBA00048523"/>
    </source>
</evidence>
<dbReference type="InterPro" id="IPR004469">
    <property type="entry name" value="PSP"/>
</dbReference>
<sequence length="408" mass="43879">MSNSGASGALLIHITGHDKPGLTHALTEILAWYNVRILDIGQAVIHDGLALGILVELTQEMRSSALLTELLLTAHQLGVQIRFSASSADEYDTWVAAASKQRFIVTVLGPTIEASHISKVSGILAEGGLNIDRIDRLSSRSPLTAPEEPGRFCVEFSTSGGAAVREDEVRTKLAALTDDAEIDIAFQHDSVFRRNRRLVAFDMDSTLIQGEVIDELAREAGVGEQVQAITESAMRGELDFQASFRRRVALLKGLPESALQNVIDRIPLTDGAERLVSTLKTLGYKTAILSGGFTFFGRVLQQKLGIDYLHANTLAIRDGVVTGEVVDAVVDGARKAQLLQELATQEGLSLEQVIAVGDGANDLPMLRLAGLGIAFRAKPVVRANAKQALNSLGLDGILYLVGVRDREV</sequence>
<dbReference type="Pfam" id="PF00702">
    <property type="entry name" value="Hydrolase"/>
    <property type="match status" value="1"/>
</dbReference>
<dbReference type="InterPro" id="IPR049148">
    <property type="entry name" value="PSP_ACT"/>
</dbReference>
<evidence type="ECO:0000256" key="8">
    <source>
        <dbReference type="ARBA" id="ARBA00022801"/>
    </source>
</evidence>
<dbReference type="PROSITE" id="PS51671">
    <property type="entry name" value="ACT"/>
    <property type="match status" value="1"/>
</dbReference>
<evidence type="ECO:0000256" key="5">
    <source>
        <dbReference type="ARBA" id="ARBA00015196"/>
    </source>
</evidence>
<dbReference type="Proteomes" id="UP000593892">
    <property type="component" value="Chromosome"/>
</dbReference>
<dbReference type="UniPathway" id="UPA00135">
    <property type="reaction ID" value="UER00198"/>
</dbReference>
<reference evidence="16 17" key="1">
    <citation type="submission" date="2020-10" db="EMBL/GenBank/DDBJ databases">
        <title>Complete genome sequence of Paludibaculum fermentans P105T, a facultatively anaerobic acidobacterium capable of dissimilatory Fe(III) reduction.</title>
        <authorList>
            <person name="Dedysh S.N."/>
            <person name="Beletsky A.V."/>
            <person name="Kulichevskaya I.S."/>
            <person name="Mardanov A.V."/>
            <person name="Ravin N.V."/>
        </authorList>
    </citation>
    <scope>NUCLEOTIDE SEQUENCE [LARGE SCALE GENOMIC DNA]</scope>
    <source>
        <strain evidence="16 17">P105</strain>
    </source>
</reference>
<dbReference type="InterPro" id="IPR002912">
    <property type="entry name" value="ACT_dom"/>
</dbReference>
<comment type="similarity">
    <text evidence="3">Belongs to the HAD-like hydrolase superfamily. SerB family.</text>
</comment>
<keyword evidence="9" id="KW-0460">Magnesium</keyword>
<dbReference type="InterPro" id="IPR045865">
    <property type="entry name" value="ACT-like_dom_sf"/>
</dbReference>
<dbReference type="SUPFAM" id="SSF56784">
    <property type="entry name" value="HAD-like"/>
    <property type="match status" value="1"/>
</dbReference>
<keyword evidence="6" id="KW-0028">Amino-acid biosynthesis</keyword>
<evidence type="ECO:0000256" key="4">
    <source>
        <dbReference type="ARBA" id="ARBA00012640"/>
    </source>
</evidence>
<dbReference type="NCBIfam" id="TIGR00338">
    <property type="entry name" value="serB"/>
    <property type="match status" value="1"/>
</dbReference>
<accession>A0A7S7NRC3</accession>
<dbReference type="InterPro" id="IPR023214">
    <property type="entry name" value="HAD_sf"/>
</dbReference>
<dbReference type="InterPro" id="IPR050582">
    <property type="entry name" value="HAD-like_SerB"/>
</dbReference>
<evidence type="ECO:0000259" key="15">
    <source>
        <dbReference type="PROSITE" id="PS51671"/>
    </source>
</evidence>
<dbReference type="SFLD" id="SFLDG01136">
    <property type="entry name" value="C1.6:_Phosphoserine_Phosphatas"/>
    <property type="match status" value="1"/>
</dbReference>
<feature type="active site" description="Proton donor" evidence="14">
    <location>
        <position position="204"/>
    </location>
</feature>
<dbReference type="EC" id="3.1.3.3" evidence="4"/>
<evidence type="ECO:0000256" key="10">
    <source>
        <dbReference type="ARBA" id="ARBA00023299"/>
    </source>
</evidence>
<evidence type="ECO:0000256" key="1">
    <source>
        <dbReference type="ARBA" id="ARBA00001946"/>
    </source>
</evidence>
<dbReference type="CDD" id="cd04870">
    <property type="entry name" value="ACT_PSP_1"/>
    <property type="match status" value="1"/>
</dbReference>
<dbReference type="Pfam" id="PF21086">
    <property type="entry name" value="ACT_PSP_2"/>
    <property type="match status" value="1"/>
</dbReference>
<gene>
    <name evidence="16" type="primary">serB</name>
    <name evidence="16" type="ORF">IRI77_37175</name>
</gene>
<feature type="active site" description="Nucleophile" evidence="14">
    <location>
        <position position="202"/>
    </location>
</feature>
<dbReference type="SFLD" id="SFLDF00029">
    <property type="entry name" value="phosphoserine_phosphatase"/>
    <property type="match status" value="1"/>
</dbReference>
<dbReference type="AlphaFoldDB" id="A0A7S7NRC3"/>
<evidence type="ECO:0000256" key="14">
    <source>
        <dbReference type="PIRSR" id="PIRSR604469-1"/>
    </source>
</evidence>
<organism evidence="16 17">
    <name type="scientific">Paludibaculum fermentans</name>
    <dbReference type="NCBI Taxonomy" id="1473598"/>
    <lineage>
        <taxon>Bacteria</taxon>
        <taxon>Pseudomonadati</taxon>
        <taxon>Acidobacteriota</taxon>
        <taxon>Terriglobia</taxon>
        <taxon>Bryobacterales</taxon>
        <taxon>Bryobacteraceae</taxon>
        <taxon>Paludibaculum</taxon>
    </lineage>
</organism>
<dbReference type="InterPro" id="IPR036412">
    <property type="entry name" value="HAD-like_sf"/>
</dbReference>
<dbReference type="CDD" id="cd07500">
    <property type="entry name" value="HAD_PSP"/>
    <property type="match status" value="1"/>
</dbReference>
<evidence type="ECO:0000256" key="9">
    <source>
        <dbReference type="ARBA" id="ARBA00022842"/>
    </source>
</evidence>
<evidence type="ECO:0000256" key="7">
    <source>
        <dbReference type="ARBA" id="ARBA00022723"/>
    </source>
</evidence>
<evidence type="ECO:0000256" key="3">
    <source>
        <dbReference type="ARBA" id="ARBA00009184"/>
    </source>
</evidence>
<dbReference type="PANTHER" id="PTHR43344">
    <property type="entry name" value="PHOSPHOSERINE PHOSPHATASE"/>
    <property type="match status" value="1"/>
</dbReference>
<dbReference type="GO" id="GO:0036424">
    <property type="term" value="F:L-phosphoserine phosphatase activity"/>
    <property type="evidence" value="ECO:0007669"/>
    <property type="project" value="InterPro"/>
</dbReference>
<name>A0A7S7NRC3_PALFE</name>
<evidence type="ECO:0000256" key="2">
    <source>
        <dbReference type="ARBA" id="ARBA00005135"/>
    </source>
</evidence>
<keyword evidence="8 16" id="KW-0378">Hydrolase</keyword>
<dbReference type="Pfam" id="PF13740">
    <property type="entry name" value="ACT_6"/>
    <property type="match status" value="1"/>
</dbReference>
<dbReference type="SUPFAM" id="SSF55021">
    <property type="entry name" value="ACT-like"/>
    <property type="match status" value="1"/>
</dbReference>
<dbReference type="Gene3D" id="3.30.70.260">
    <property type="match status" value="2"/>
</dbReference>
<evidence type="ECO:0000256" key="11">
    <source>
        <dbReference type="ARBA" id="ARBA00031693"/>
    </source>
</evidence>